<organism evidence="7 8">
    <name type="scientific">Nibribacter koreensis</name>
    <dbReference type="NCBI Taxonomy" id="1084519"/>
    <lineage>
        <taxon>Bacteria</taxon>
        <taxon>Pseudomonadati</taxon>
        <taxon>Bacteroidota</taxon>
        <taxon>Cytophagia</taxon>
        <taxon>Cytophagales</taxon>
        <taxon>Hymenobacteraceae</taxon>
        <taxon>Nibribacter</taxon>
    </lineage>
</organism>
<feature type="transmembrane region" description="Helical" evidence="5">
    <location>
        <begin position="21"/>
        <end position="46"/>
    </location>
</feature>
<comment type="subcellular location">
    <subcellularLocation>
        <location evidence="1">Membrane</location>
        <topology evidence="1">Multi-pass membrane protein</topology>
    </subcellularLocation>
</comment>
<evidence type="ECO:0000256" key="3">
    <source>
        <dbReference type="ARBA" id="ARBA00022989"/>
    </source>
</evidence>
<feature type="domain" description="O-antigen ligase-related" evidence="6">
    <location>
        <begin position="200"/>
        <end position="367"/>
    </location>
</feature>
<evidence type="ECO:0000313" key="7">
    <source>
        <dbReference type="EMBL" id="GAA4298941.1"/>
    </source>
</evidence>
<feature type="transmembrane region" description="Helical" evidence="5">
    <location>
        <begin position="66"/>
        <end position="83"/>
    </location>
</feature>
<dbReference type="PANTHER" id="PTHR37422:SF13">
    <property type="entry name" value="LIPOPOLYSACCHARIDE BIOSYNTHESIS PROTEIN PA4999-RELATED"/>
    <property type="match status" value="1"/>
</dbReference>
<feature type="transmembrane region" description="Helical" evidence="5">
    <location>
        <begin position="197"/>
        <end position="226"/>
    </location>
</feature>
<evidence type="ECO:0000313" key="8">
    <source>
        <dbReference type="Proteomes" id="UP001501844"/>
    </source>
</evidence>
<evidence type="ECO:0000256" key="1">
    <source>
        <dbReference type="ARBA" id="ARBA00004141"/>
    </source>
</evidence>
<evidence type="ECO:0000256" key="2">
    <source>
        <dbReference type="ARBA" id="ARBA00022692"/>
    </source>
</evidence>
<feature type="transmembrane region" description="Helical" evidence="5">
    <location>
        <begin position="119"/>
        <end position="145"/>
    </location>
</feature>
<dbReference type="InterPro" id="IPR007016">
    <property type="entry name" value="O-antigen_ligase-rel_domated"/>
</dbReference>
<proteinExistence type="predicted"/>
<evidence type="ECO:0000256" key="4">
    <source>
        <dbReference type="ARBA" id="ARBA00023136"/>
    </source>
</evidence>
<keyword evidence="3 5" id="KW-1133">Transmembrane helix</keyword>
<keyword evidence="2 5" id="KW-0812">Transmembrane</keyword>
<dbReference type="PANTHER" id="PTHR37422">
    <property type="entry name" value="TEICHURONIC ACID BIOSYNTHESIS PROTEIN TUAE"/>
    <property type="match status" value="1"/>
</dbReference>
<protein>
    <recommendedName>
        <fullName evidence="6">O-antigen ligase-related domain-containing protein</fullName>
    </recommendedName>
</protein>
<feature type="transmembrane region" description="Helical" evidence="5">
    <location>
        <begin position="238"/>
        <end position="259"/>
    </location>
</feature>
<dbReference type="InterPro" id="IPR051533">
    <property type="entry name" value="WaaL-like"/>
</dbReference>
<name>A0ABP8FAQ6_9BACT</name>
<accession>A0ABP8FAQ6</accession>
<comment type="caution">
    <text evidence="7">The sequence shown here is derived from an EMBL/GenBank/DDBJ whole genome shotgun (WGS) entry which is preliminary data.</text>
</comment>
<reference evidence="8" key="1">
    <citation type="journal article" date="2019" name="Int. J. Syst. Evol. Microbiol.">
        <title>The Global Catalogue of Microorganisms (GCM) 10K type strain sequencing project: providing services to taxonomists for standard genome sequencing and annotation.</title>
        <authorList>
            <consortium name="The Broad Institute Genomics Platform"/>
            <consortium name="The Broad Institute Genome Sequencing Center for Infectious Disease"/>
            <person name="Wu L."/>
            <person name="Ma J."/>
        </authorList>
    </citation>
    <scope>NUCLEOTIDE SEQUENCE [LARGE SCALE GENOMIC DNA]</scope>
    <source>
        <strain evidence="8">JCM 17917</strain>
    </source>
</reference>
<gene>
    <name evidence="7" type="ORF">GCM10023183_07650</name>
</gene>
<keyword evidence="4 5" id="KW-0472">Membrane</keyword>
<dbReference type="Proteomes" id="UP001501844">
    <property type="component" value="Unassembled WGS sequence"/>
</dbReference>
<dbReference type="RefSeq" id="WP_345162515.1">
    <property type="nucleotide sequence ID" value="NZ_BAABGX010000001.1"/>
</dbReference>
<evidence type="ECO:0000259" key="6">
    <source>
        <dbReference type="Pfam" id="PF04932"/>
    </source>
</evidence>
<dbReference type="EMBL" id="BAABGX010000001">
    <property type="protein sequence ID" value="GAA4298941.1"/>
    <property type="molecule type" value="Genomic_DNA"/>
</dbReference>
<sequence>MLAQGGTEKMARVSRVLLAGYVITLLLPLATINHLFAILLLLPWLATSGGWILDVKEFALGAKYRVYQGFFLLFLLSAISFFYSANKEDALSALAVRLPFLLFPLVFSTSNISEKHLHFLLRLFVYLCALVCLGCLLFRVYTFLYGNQDANYFYNEGLISITKKRVVFFGGYVSFSIFICGYFLLKDAVTRLEKILLAVVAVFLFLILFLLAVRMVLLITLAVGMATVFIKLMQRRRYVLAGTGVAMMVLAFVALLQLFPQTKSRFQSIGNLKYSFANQNKLDHFNAANQAENWNGLTLRMAKWRCALDVIEQNPLIGVGVGDVKDEIVQAYQNRGFLYAVQNRFDPHNQFLEITMATGIMGLLVFVWLLYHSLHLFWRTQNWMAMAFMVLLLFSSMTESLLRTQEGVAFYIFFWCLFVAYSLSKETVPLKKLVYENN</sequence>
<feature type="transmembrane region" description="Helical" evidence="5">
    <location>
        <begin position="166"/>
        <end position="185"/>
    </location>
</feature>
<dbReference type="Pfam" id="PF04932">
    <property type="entry name" value="Wzy_C"/>
    <property type="match status" value="1"/>
</dbReference>
<feature type="transmembrane region" description="Helical" evidence="5">
    <location>
        <begin position="408"/>
        <end position="424"/>
    </location>
</feature>
<keyword evidence="8" id="KW-1185">Reference proteome</keyword>
<evidence type="ECO:0000256" key="5">
    <source>
        <dbReference type="SAM" id="Phobius"/>
    </source>
</evidence>
<feature type="transmembrane region" description="Helical" evidence="5">
    <location>
        <begin position="383"/>
        <end position="402"/>
    </location>
</feature>
<feature type="transmembrane region" description="Helical" evidence="5">
    <location>
        <begin position="351"/>
        <end position="371"/>
    </location>
</feature>